<dbReference type="Gene3D" id="3.40.50.1390">
    <property type="entry name" value="Resolvase, N-terminal catalytic domain"/>
    <property type="match status" value="1"/>
</dbReference>
<proteinExistence type="predicted"/>
<dbReference type="Pfam" id="PF13408">
    <property type="entry name" value="Zn_ribbon_recom"/>
    <property type="match status" value="1"/>
</dbReference>
<dbReference type="InterPro" id="IPR038109">
    <property type="entry name" value="DNA_bind_recomb_sf"/>
</dbReference>
<dbReference type="Pfam" id="PF00239">
    <property type="entry name" value="Resolvase"/>
    <property type="match status" value="1"/>
</dbReference>
<evidence type="ECO:0000313" key="3">
    <source>
        <dbReference type="EMBL" id="MBY8824292.1"/>
    </source>
</evidence>
<feature type="domain" description="Recombinase" evidence="2">
    <location>
        <begin position="150"/>
        <end position="293"/>
    </location>
</feature>
<dbReference type="EMBL" id="JAINVV010000008">
    <property type="protein sequence ID" value="MBY8824292.1"/>
    <property type="molecule type" value="Genomic_DNA"/>
</dbReference>
<accession>A0ABS7PSH4</accession>
<dbReference type="PANTHER" id="PTHR30461">
    <property type="entry name" value="DNA-INVERTASE FROM LAMBDOID PROPHAGE"/>
    <property type="match status" value="1"/>
</dbReference>
<evidence type="ECO:0000313" key="4">
    <source>
        <dbReference type="Proteomes" id="UP000706039"/>
    </source>
</evidence>
<dbReference type="Pfam" id="PF07508">
    <property type="entry name" value="Recombinase"/>
    <property type="match status" value="1"/>
</dbReference>
<dbReference type="InterPro" id="IPR036162">
    <property type="entry name" value="Resolvase-like_N_sf"/>
</dbReference>
<reference evidence="3 4" key="1">
    <citation type="submission" date="2021-08" db="EMBL/GenBank/DDBJ databases">
        <authorList>
            <person name="Tuo L."/>
        </authorList>
    </citation>
    <scope>NUCLEOTIDE SEQUENCE [LARGE SCALE GENOMIC DNA]</scope>
    <source>
        <strain evidence="3 4">JCM 31229</strain>
    </source>
</reference>
<comment type="caution">
    <text evidence="3">The sequence shown here is derived from an EMBL/GenBank/DDBJ whole genome shotgun (WGS) entry which is preliminary data.</text>
</comment>
<feature type="domain" description="Resolvase/invertase-type recombinase catalytic" evidence="1">
    <location>
        <begin position="3"/>
        <end position="143"/>
    </location>
</feature>
<dbReference type="Proteomes" id="UP000706039">
    <property type="component" value="Unassembled WGS sequence"/>
</dbReference>
<evidence type="ECO:0000259" key="1">
    <source>
        <dbReference type="PROSITE" id="PS51736"/>
    </source>
</evidence>
<gene>
    <name evidence="3" type="ORF">K7G82_18455</name>
</gene>
<name>A0ABS7PSH4_9SPHN</name>
<dbReference type="SUPFAM" id="SSF53041">
    <property type="entry name" value="Resolvase-like"/>
    <property type="match status" value="1"/>
</dbReference>
<dbReference type="InterPro" id="IPR050639">
    <property type="entry name" value="SSR_resolvase"/>
</dbReference>
<dbReference type="PANTHER" id="PTHR30461:SF23">
    <property type="entry name" value="DNA RECOMBINASE-RELATED"/>
    <property type="match status" value="1"/>
</dbReference>
<dbReference type="RefSeq" id="WP_222991366.1">
    <property type="nucleotide sequence ID" value="NZ_JAINVV010000008.1"/>
</dbReference>
<dbReference type="InterPro" id="IPR006119">
    <property type="entry name" value="Resolv_N"/>
</dbReference>
<sequence length="584" mass="65704">MLKVALYARFSSDAQKESSIDQQLRLLRERAANEGWQIVAEYSDKALSGSNMLRPGLKNLVEAARARQFDIVLSESIDRLSRDQGDIANMHKRFRHWRISIVTLIEGEVNELHIGLKGTMSALYIRDLARRTHRGLQDRILNGESAGGHAYGYDIEPQLDSKGKRIGGKHTVNISQGAIVVRILEEFASGKSAPNICIDLNAEGIPGPRGRPWSPSTITGNRQRGTGILNNERYIGKLVWNRQQFSTDPDTGRGNGRLRDESEWIRADAPHLRIVSDELWSRVKERQFVLERLHPLRSNGRPKYLLSFLLKCGECGGGMNKMSTTHIGCGASRKKGTCQNRLTVSQKRLEEAVLDALSERLVDPRLCDVFCKEYIAHINRIRAQVGDRQAERRTELDRIERDLQKMIEAIKRGVDADLLKVEMNGLHARKHVLLAEMDTKMNAPVFIHPNMAKRYHEAINQLFETLNDPEYRTMSIEVVRSLIEKIVMTPNADRSALVIDLHGDLAGILQIAAGRPPQTEEGATSLTLEERSEIREIQHLAKTLMNHGNLALAGLDGFMPPQPTESSRFGSSAMSCGKIRQIFR</sequence>
<dbReference type="InterPro" id="IPR011109">
    <property type="entry name" value="DNA_bind_recombinase_dom"/>
</dbReference>
<dbReference type="PROSITE" id="PS51736">
    <property type="entry name" value="RECOMBINASES_3"/>
    <property type="match status" value="1"/>
</dbReference>
<dbReference type="SMART" id="SM00857">
    <property type="entry name" value="Resolvase"/>
    <property type="match status" value="1"/>
</dbReference>
<evidence type="ECO:0000259" key="2">
    <source>
        <dbReference type="PROSITE" id="PS51737"/>
    </source>
</evidence>
<keyword evidence="4" id="KW-1185">Reference proteome</keyword>
<dbReference type="InterPro" id="IPR025827">
    <property type="entry name" value="Zn_ribbon_recom_dom"/>
</dbReference>
<organism evidence="3 4">
    <name type="scientific">Sphingomonas colocasiae</name>
    <dbReference type="NCBI Taxonomy" id="1848973"/>
    <lineage>
        <taxon>Bacteria</taxon>
        <taxon>Pseudomonadati</taxon>
        <taxon>Pseudomonadota</taxon>
        <taxon>Alphaproteobacteria</taxon>
        <taxon>Sphingomonadales</taxon>
        <taxon>Sphingomonadaceae</taxon>
        <taxon>Sphingomonas</taxon>
    </lineage>
</organism>
<dbReference type="PROSITE" id="PS51737">
    <property type="entry name" value="RECOMBINASE_DNA_BIND"/>
    <property type="match status" value="1"/>
</dbReference>
<protein>
    <submittedName>
        <fullName evidence="3">Recombinase family protein</fullName>
    </submittedName>
</protein>
<dbReference type="Gene3D" id="3.90.1750.20">
    <property type="entry name" value="Putative Large Serine Recombinase, Chain B, Domain 2"/>
    <property type="match status" value="1"/>
</dbReference>
<dbReference type="CDD" id="cd00338">
    <property type="entry name" value="Ser_Recombinase"/>
    <property type="match status" value="1"/>
</dbReference>